<feature type="domain" description="EGF-like" evidence="8">
    <location>
        <begin position="19"/>
        <end position="56"/>
    </location>
</feature>
<dbReference type="InterPro" id="IPR000742">
    <property type="entry name" value="EGF"/>
</dbReference>
<feature type="region of interest" description="Disordered" evidence="7">
    <location>
        <begin position="96"/>
        <end position="115"/>
    </location>
</feature>
<name>A0A1I7URP3_9PELO</name>
<evidence type="ECO:0000256" key="3">
    <source>
        <dbReference type="ARBA" id="ARBA00022737"/>
    </source>
</evidence>
<dbReference type="Pfam" id="PF00008">
    <property type="entry name" value="EGF"/>
    <property type="match status" value="1"/>
</dbReference>
<evidence type="ECO:0000313" key="10">
    <source>
        <dbReference type="WBParaSite" id="Csp11.Scaffold630.g18673.t1"/>
    </source>
</evidence>
<protein>
    <submittedName>
        <fullName evidence="10">EGF-like domain-containing protein</fullName>
    </submittedName>
</protein>
<evidence type="ECO:0000256" key="2">
    <source>
        <dbReference type="ARBA" id="ARBA00022729"/>
    </source>
</evidence>
<sequence>MAITVSELLNGVASRLIYEGSPCDSHPCWNEGKCVLNGSSNYFCECPPAFIGIQCEYRLFEICRSLRCRTSSSPICKTGNFLANCSFVNQQENMNSHVSHSNEANRVRSNSVPDY</sequence>
<keyword evidence="2" id="KW-0732">Signal</keyword>
<evidence type="ECO:0000313" key="9">
    <source>
        <dbReference type="Proteomes" id="UP000095282"/>
    </source>
</evidence>
<dbReference type="SUPFAM" id="SSF57196">
    <property type="entry name" value="EGF/Laminin"/>
    <property type="match status" value="1"/>
</dbReference>
<keyword evidence="5" id="KW-0325">Glycoprotein</keyword>
<dbReference type="SMART" id="SM00181">
    <property type="entry name" value="EGF"/>
    <property type="match status" value="1"/>
</dbReference>
<dbReference type="PROSITE" id="PS50026">
    <property type="entry name" value="EGF_3"/>
    <property type="match status" value="1"/>
</dbReference>
<evidence type="ECO:0000256" key="4">
    <source>
        <dbReference type="ARBA" id="ARBA00023157"/>
    </source>
</evidence>
<keyword evidence="9" id="KW-1185">Reference proteome</keyword>
<keyword evidence="3" id="KW-0677">Repeat</keyword>
<proteinExistence type="predicted"/>
<dbReference type="Proteomes" id="UP000095282">
    <property type="component" value="Unplaced"/>
</dbReference>
<dbReference type="GO" id="GO:0045597">
    <property type="term" value="P:positive regulation of cell differentiation"/>
    <property type="evidence" value="ECO:0007669"/>
    <property type="project" value="UniProtKB-ARBA"/>
</dbReference>
<organism evidence="9 10">
    <name type="scientific">Caenorhabditis tropicalis</name>
    <dbReference type="NCBI Taxonomy" id="1561998"/>
    <lineage>
        <taxon>Eukaryota</taxon>
        <taxon>Metazoa</taxon>
        <taxon>Ecdysozoa</taxon>
        <taxon>Nematoda</taxon>
        <taxon>Chromadorea</taxon>
        <taxon>Rhabditida</taxon>
        <taxon>Rhabditina</taxon>
        <taxon>Rhabditomorpha</taxon>
        <taxon>Rhabditoidea</taxon>
        <taxon>Rhabditidae</taxon>
        <taxon>Peloderinae</taxon>
        <taxon>Caenorhabditis</taxon>
    </lineage>
</organism>
<dbReference type="WBParaSite" id="Csp11.Scaffold630.g18673.t1">
    <property type="protein sequence ID" value="Csp11.Scaffold630.g18673.t1"/>
    <property type="gene ID" value="Csp11.Scaffold630.g18673"/>
</dbReference>
<dbReference type="STRING" id="1561998.A0A1I7URP3"/>
<evidence type="ECO:0000256" key="6">
    <source>
        <dbReference type="PROSITE-ProRule" id="PRU00076"/>
    </source>
</evidence>
<keyword evidence="4 6" id="KW-1015">Disulfide bond</keyword>
<accession>A0A1I7URP3</accession>
<dbReference type="PROSITE" id="PS00022">
    <property type="entry name" value="EGF_1"/>
    <property type="match status" value="1"/>
</dbReference>
<dbReference type="Gene3D" id="2.10.25.10">
    <property type="entry name" value="Laminin"/>
    <property type="match status" value="1"/>
</dbReference>
<evidence type="ECO:0000256" key="1">
    <source>
        <dbReference type="ARBA" id="ARBA00022536"/>
    </source>
</evidence>
<evidence type="ECO:0000256" key="5">
    <source>
        <dbReference type="ARBA" id="ARBA00023180"/>
    </source>
</evidence>
<dbReference type="CDD" id="cd00054">
    <property type="entry name" value="EGF_CA"/>
    <property type="match status" value="1"/>
</dbReference>
<reference evidence="10" key="1">
    <citation type="submission" date="2016-11" db="UniProtKB">
        <authorList>
            <consortium name="WormBaseParasite"/>
        </authorList>
    </citation>
    <scope>IDENTIFICATION</scope>
</reference>
<feature type="disulfide bond" evidence="6">
    <location>
        <begin position="46"/>
        <end position="55"/>
    </location>
</feature>
<keyword evidence="1 6" id="KW-0245">EGF-like domain</keyword>
<dbReference type="AlphaFoldDB" id="A0A1I7URP3"/>
<dbReference type="eggNOG" id="KOG1217">
    <property type="taxonomic scope" value="Eukaryota"/>
</dbReference>
<evidence type="ECO:0000256" key="7">
    <source>
        <dbReference type="SAM" id="MobiDB-lite"/>
    </source>
</evidence>
<evidence type="ECO:0000259" key="8">
    <source>
        <dbReference type="PROSITE" id="PS50026"/>
    </source>
</evidence>
<dbReference type="FunFam" id="2.10.25.10:FF:000012">
    <property type="entry name" value="Delta-like protein"/>
    <property type="match status" value="1"/>
</dbReference>
<comment type="caution">
    <text evidence="6">Lacks conserved residue(s) required for the propagation of feature annotation.</text>
</comment>